<dbReference type="InterPro" id="IPR036390">
    <property type="entry name" value="WH_DNA-bd_sf"/>
</dbReference>
<dbReference type="InterPro" id="IPR000847">
    <property type="entry name" value="LysR_HTH_N"/>
</dbReference>
<dbReference type="SUPFAM" id="SSF46785">
    <property type="entry name" value="Winged helix' DNA-binding domain"/>
    <property type="match status" value="1"/>
</dbReference>
<dbReference type="PANTHER" id="PTHR30126">
    <property type="entry name" value="HTH-TYPE TRANSCRIPTIONAL REGULATOR"/>
    <property type="match status" value="1"/>
</dbReference>
<dbReference type="EMBL" id="BMJT01000007">
    <property type="protein sequence ID" value="GGG27865.1"/>
    <property type="molecule type" value="Genomic_DNA"/>
</dbReference>
<evidence type="ECO:0000313" key="7">
    <source>
        <dbReference type="Proteomes" id="UP000616608"/>
    </source>
</evidence>
<organism evidence="6 7">
    <name type="scientific">Lysinibacillus alkalisoli</name>
    <dbReference type="NCBI Taxonomy" id="1911548"/>
    <lineage>
        <taxon>Bacteria</taxon>
        <taxon>Bacillati</taxon>
        <taxon>Bacillota</taxon>
        <taxon>Bacilli</taxon>
        <taxon>Bacillales</taxon>
        <taxon>Bacillaceae</taxon>
        <taxon>Lysinibacillus</taxon>
    </lineage>
</organism>
<dbReference type="InterPro" id="IPR005119">
    <property type="entry name" value="LysR_subst-bd"/>
</dbReference>
<name>A0A917LIR9_9BACI</name>
<evidence type="ECO:0000256" key="4">
    <source>
        <dbReference type="ARBA" id="ARBA00023163"/>
    </source>
</evidence>
<evidence type="ECO:0000259" key="5">
    <source>
        <dbReference type="PROSITE" id="PS50931"/>
    </source>
</evidence>
<proteinExistence type="inferred from homology"/>
<protein>
    <submittedName>
        <fullName evidence="6">HTH-type transcriptional regulator CzcR</fullName>
    </submittedName>
</protein>
<dbReference type="GO" id="GO:0003700">
    <property type="term" value="F:DNA-binding transcription factor activity"/>
    <property type="evidence" value="ECO:0007669"/>
    <property type="project" value="InterPro"/>
</dbReference>
<evidence type="ECO:0000256" key="1">
    <source>
        <dbReference type="ARBA" id="ARBA00009437"/>
    </source>
</evidence>
<sequence>MDLRSLRIFQAVAEYGTVSAAAKELNYVQSNVTAHIKQLENHLQTPLFYRKHKGMVLNPEGRKMLQQVNQILQQVTELERTFLEHDTPSGTLKIGTVEIVSILPEILATYYNAYPNVDLSLEAGLTEQLIQKVLNHELDGAFISGPIQHEMLRQYTINKEELVLVTSSQAFNVEELTTMPLLVSNEGCGYRAKLTLWLKALGIRPKRIMEFNIMETILKSVILGLGATIVPASMVEQLAQEKRVYCHKIPAQYATNITLFIHRKDQGMTATMASFLTHLQHADEQEVHM</sequence>
<reference evidence="6" key="2">
    <citation type="submission" date="2020-09" db="EMBL/GenBank/DDBJ databases">
        <authorList>
            <person name="Sun Q."/>
            <person name="Zhou Y."/>
        </authorList>
    </citation>
    <scope>NUCLEOTIDE SEQUENCE</scope>
    <source>
        <strain evidence="6">CGMCC 1.15760</strain>
    </source>
</reference>
<evidence type="ECO:0000313" key="6">
    <source>
        <dbReference type="EMBL" id="GGG27865.1"/>
    </source>
</evidence>
<reference evidence="6" key="1">
    <citation type="journal article" date="2014" name="Int. J. Syst. Evol. Microbiol.">
        <title>Complete genome sequence of Corynebacterium casei LMG S-19264T (=DSM 44701T), isolated from a smear-ripened cheese.</title>
        <authorList>
            <consortium name="US DOE Joint Genome Institute (JGI-PGF)"/>
            <person name="Walter F."/>
            <person name="Albersmeier A."/>
            <person name="Kalinowski J."/>
            <person name="Ruckert C."/>
        </authorList>
    </citation>
    <scope>NUCLEOTIDE SEQUENCE</scope>
    <source>
        <strain evidence="6">CGMCC 1.15760</strain>
    </source>
</reference>
<dbReference type="Proteomes" id="UP000616608">
    <property type="component" value="Unassembled WGS sequence"/>
</dbReference>
<dbReference type="RefSeq" id="WP_188615209.1">
    <property type="nucleotide sequence ID" value="NZ_BMJT01000007.1"/>
</dbReference>
<evidence type="ECO:0000256" key="2">
    <source>
        <dbReference type="ARBA" id="ARBA00023015"/>
    </source>
</evidence>
<gene>
    <name evidence="6" type="primary">czcR</name>
    <name evidence="6" type="ORF">GCM10007425_23090</name>
</gene>
<keyword evidence="7" id="KW-1185">Reference proteome</keyword>
<keyword evidence="3" id="KW-0238">DNA-binding</keyword>
<dbReference type="GO" id="GO:0000976">
    <property type="term" value="F:transcription cis-regulatory region binding"/>
    <property type="evidence" value="ECO:0007669"/>
    <property type="project" value="TreeGrafter"/>
</dbReference>
<comment type="caution">
    <text evidence="6">The sequence shown here is derived from an EMBL/GenBank/DDBJ whole genome shotgun (WGS) entry which is preliminary data.</text>
</comment>
<dbReference type="PANTHER" id="PTHR30126:SF40">
    <property type="entry name" value="HTH-TYPE TRANSCRIPTIONAL REGULATOR GLTR"/>
    <property type="match status" value="1"/>
</dbReference>
<dbReference type="AlphaFoldDB" id="A0A917LIR9"/>
<feature type="domain" description="HTH lysR-type" evidence="5">
    <location>
        <begin position="1"/>
        <end position="58"/>
    </location>
</feature>
<dbReference type="Gene3D" id="3.40.190.290">
    <property type="match status" value="1"/>
</dbReference>
<keyword evidence="2" id="KW-0805">Transcription regulation</keyword>
<dbReference type="SUPFAM" id="SSF53850">
    <property type="entry name" value="Periplasmic binding protein-like II"/>
    <property type="match status" value="1"/>
</dbReference>
<dbReference type="InterPro" id="IPR036388">
    <property type="entry name" value="WH-like_DNA-bd_sf"/>
</dbReference>
<evidence type="ECO:0000256" key="3">
    <source>
        <dbReference type="ARBA" id="ARBA00023125"/>
    </source>
</evidence>
<dbReference type="FunFam" id="1.10.10.10:FF:000001">
    <property type="entry name" value="LysR family transcriptional regulator"/>
    <property type="match status" value="1"/>
</dbReference>
<dbReference type="Pfam" id="PF03466">
    <property type="entry name" value="LysR_substrate"/>
    <property type="match status" value="1"/>
</dbReference>
<accession>A0A917LIR9</accession>
<comment type="similarity">
    <text evidence="1">Belongs to the LysR transcriptional regulatory family.</text>
</comment>
<dbReference type="Gene3D" id="1.10.10.10">
    <property type="entry name" value="Winged helix-like DNA-binding domain superfamily/Winged helix DNA-binding domain"/>
    <property type="match status" value="1"/>
</dbReference>
<keyword evidence="4" id="KW-0804">Transcription</keyword>
<dbReference type="PROSITE" id="PS50931">
    <property type="entry name" value="HTH_LYSR"/>
    <property type="match status" value="1"/>
</dbReference>
<dbReference type="Pfam" id="PF00126">
    <property type="entry name" value="HTH_1"/>
    <property type="match status" value="1"/>
</dbReference>